<dbReference type="AlphaFoldDB" id="A0A060T9E7"/>
<dbReference type="InterPro" id="IPR024368">
    <property type="entry name" value="Ecl1/2/3"/>
</dbReference>
<gene>
    <name evidence="1" type="ORF">GNLVRS02_ARAD1C44000g</name>
</gene>
<proteinExistence type="predicted"/>
<dbReference type="EMBL" id="HG937693">
    <property type="protein sequence ID" value="CDP35811.1"/>
    <property type="molecule type" value="Genomic_DNA"/>
</dbReference>
<dbReference type="Pfam" id="PF12855">
    <property type="entry name" value="Ecl1"/>
    <property type="match status" value="1"/>
</dbReference>
<protein>
    <submittedName>
        <fullName evidence="1">ARAD1C44000p</fullName>
    </submittedName>
</protein>
<evidence type="ECO:0000313" key="1">
    <source>
        <dbReference type="EMBL" id="CDP35811.1"/>
    </source>
</evidence>
<reference evidence="1" key="1">
    <citation type="submission" date="2014-02" db="EMBL/GenBank/DDBJ databases">
        <authorList>
            <person name="Genoscope - CEA"/>
        </authorList>
    </citation>
    <scope>NUCLEOTIDE SEQUENCE</scope>
    <source>
        <strain evidence="1">LS3</strain>
    </source>
</reference>
<reference evidence="1" key="2">
    <citation type="submission" date="2014-06" db="EMBL/GenBank/DDBJ databases">
        <title>The complete genome of Blastobotrys (Arxula) adeninivorans LS3 - a yeast of biotechnological interest.</title>
        <authorList>
            <person name="Kunze G."/>
            <person name="Gaillardin C."/>
            <person name="Czernicka M."/>
            <person name="Durrens P."/>
            <person name="Martin T."/>
            <person name="Boer E."/>
            <person name="Gabaldon T."/>
            <person name="Cruz J."/>
            <person name="Talla E."/>
            <person name="Marck C."/>
            <person name="Goffeau A."/>
            <person name="Barbe V."/>
            <person name="Baret P."/>
            <person name="Baronian K."/>
            <person name="Beier S."/>
            <person name="Bleykasten C."/>
            <person name="Bode R."/>
            <person name="Casaregola S."/>
            <person name="Despons L."/>
            <person name="Fairhead C."/>
            <person name="Giersberg M."/>
            <person name="Gierski P."/>
            <person name="Hahnel U."/>
            <person name="Hartmann A."/>
            <person name="Jankowska D."/>
            <person name="Jubin C."/>
            <person name="Jung P."/>
            <person name="Lafontaine I."/>
            <person name="Leh-Louis V."/>
            <person name="Lemaire M."/>
            <person name="Marcet-Houben M."/>
            <person name="Mascher M."/>
            <person name="Morel G."/>
            <person name="Richard G.-F."/>
            <person name="Riechen J."/>
            <person name="Sacerdot C."/>
            <person name="Sarkar A."/>
            <person name="Savel G."/>
            <person name="Schacherer J."/>
            <person name="Sherman D."/>
            <person name="Straub M.-L."/>
            <person name="Stein N."/>
            <person name="Thierry A."/>
            <person name="Trautwein-Schult A."/>
            <person name="Westhof E."/>
            <person name="Worch S."/>
            <person name="Dujon B."/>
            <person name="Souciet J.-L."/>
            <person name="Wincker P."/>
            <person name="Scholz U."/>
            <person name="Neuveglise N."/>
        </authorList>
    </citation>
    <scope>NUCLEOTIDE SEQUENCE</scope>
    <source>
        <strain evidence="1">LS3</strain>
    </source>
</reference>
<accession>A0A060T9E7</accession>
<name>A0A060T9E7_BLAAD</name>
<sequence length="155" mass="17551">MWDHDYCLVCDKQCAQDAVYCSDECRRQDSININNHHRGETQDTKRHSLSALGSNNSSHFTLDLDQCPDLISSSPDDDLHGEDYFSARTTHLGHMGLDHSSREKEFMYQSPLLAPQRTISPPPSPLLMPLSNYYGSVKPAMASVNYRRWLASPHA</sequence>
<organism evidence="1">
    <name type="scientific">Blastobotrys adeninivorans</name>
    <name type="common">Yeast</name>
    <name type="synonym">Arxula adeninivorans</name>
    <dbReference type="NCBI Taxonomy" id="409370"/>
    <lineage>
        <taxon>Eukaryota</taxon>
        <taxon>Fungi</taxon>
        <taxon>Dikarya</taxon>
        <taxon>Ascomycota</taxon>
        <taxon>Saccharomycotina</taxon>
        <taxon>Dipodascomycetes</taxon>
        <taxon>Dipodascales</taxon>
        <taxon>Trichomonascaceae</taxon>
        <taxon>Blastobotrys</taxon>
    </lineage>
</organism>